<dbReference type="InterPro" id="IPR050283">
    <property type="entry name" value="E-box_TF_Regulators"/>
</dbReference>
<dbReference type="Pfam" id="PF00010">
    <property type="entry name" value="HLH"/>
    <property type="match status" value="1"/>
</dbReference>
<organism evidence="4 5">
    <name type="scientific">Bursaphelenchus okinawaensis</name>
    <dbReference type="NCBI Taxonomy" id="465554"/>
    <lineage>
        <taxon>Eukaryota</taxon>
        <taxon>Metazoa</taxon>
        <taxon>Ecdysozoa</taxon>
        <taxon>Nematoda</taxon>
        <taxon>Chromadorea</taxon>
        <taxon>Rhabditida</taxon>
        <taxon>Tylenchina</taxon>
        <taxon>Tylenchomorpha</taxon>
        <taxon>Aphelenchoidea</taxon>
        <taxon>Aphelenchoididae</taxon>
        <taxon>Bursaphelenchus</taxon>
    </lineage>
</organism>
<feature type="domain" description="BHLH" evidence="3">
    <location>
        <begin position="20"/>
        <end position="74"/>
    </location>
</feature>
<dbReference type="InterPro" id="IPR036638">
    <property type="entry name" value="HLH_DNA-bd_sf"/>
</dbReference>
<dbReference type="GO" id="GO:0000977">
    <property type="term" value="F:RNA polymerase II transcription regulatory region sequence-specific DNA binding"/>
    <property type="evidence" value="ECO:0007669"/>
    <property type="project" value="TreeGrafter"/>
</dbReference>
<reference evidence="4" key="1">
    <citation type="submission" date="2020-09" db="EMBL/GenBank/DDBJ databases">
        <authorList>
            <person name="Kikuchi T."/>
        </authorList>
    </citation>
    <scope>NUCLEOTIDE SEQUENCE</scope>
    <source>
        <strain evidence="4">SH1</strain>
    </source>
</reference>
<feature type="compositionally biased region" description="Low complexity" evidence="2">
    <location>
        <begin position="93"/>
        <end position="113"/>
    </location>
</feature>
<evidence type="ECO:0000313" key="4">
    <source>
        <dbReference type="EMBL" id="CAD5210339.1"/>
    </source>
</evidence>
<dbReference type="GO" id="GO:0000981">
    <property type="term" value="F:DNA-binding transcription factor activity, RNA polymerase II-specific"/>
    <property type="evidence" value="ECO:0007669"/>
    <property type="project" value="TreeGrafter"/>
</dbReference>
<evidence type="ECO:0000259" key="3">
    <source>
        <dbReference type="PROSITE" id="PS50888"/>
    </source>
</evidence>
<dbReference type="EMBL" id="CAJFDH010000002">
    <property type="protein sequence ID" value="CAD5210339.1"/>
    <property type="molecule type" value="Genomic_DNA"/>
</dbReference>
<accession>A0A811K5H1</accession>
<dbReference type="Gene3D" id="4.10.280.10">
    <property type="entry name" value="Helix-loop-helix DNA-binding domain"/>
    <property type="match status" value="1"/>
</dbReference>
<dbReference type="PANTHER" id="PTHR23349">
    <property type="entry name" value="BASIC HELIX-LOOP-HELIX TRANSCRIPTION FACTOR, TWIST"/>
    <property type="match status" value="1"/>
</dbReference>
<dbReference type="GO" id="GO:0032502">
    <property type="term" value="P:developmental process"/>
    <property type="evidence" value="ECO:0007669"/>
    <property type="project" value="TreeGrafter"/>
</dbReference>
<dbReference type="AlphaFoldDB" id="A0A811K5H1"/>
<proteinExistence type="predicted"/>
<evidence type="ECO:0000256" key="1">
    <source>
        <dbReference type="ARBA" id="ARBA00023125"/>
    </source>
</evidence>
<dbReference type="Proteomes" id="UP000783686">
    <property type="component" value="Unassembled WGS sequence"/>
</dbReference>
<gene>
    <name evidence="4" type="ORF">BOKJ2_LOCUS3138</name>
</gene>
<evidence type="ECO:0000256" key="2">
    <source>
        <dbReference type="SAM" id="MobiDB-lite"/>
    </source>
</evidence>
<name>A0A811K5H1_9BILA</name>
<comment type="caution">
    <text evidence="4">The sequence shown here is derived from an EMBL/GenBank/DDBJ whole genome shotgun (WGS) entry which is preliminary data.</text>
</comment>
<dbReference type="PROSITE" id="PS50888">
    <property type="entry name" value="BHLH"/>
    <property type="match status" value="1"/>
</dbReference>
<feature type="region of interest" description="Disordered" evidence="2">
    <location>
        <begin position="89"/>
        <end position="118"/>
    </location>
</feature>
<keyword evidence="1" id="KW-0238">DNA-binding</keyword>
<dbReference type="GO" id="GO:0046983">
    <property type="term" value="F:protein dimerization activity"/>
    <property type="evidence" value="ECO:0007669"/>
    <property type="project" value="InterPro"/>
</dbReference>
<dbReference type="SMART" id="SM00353">
    <property type="entry name" value="HLH"/>
    <property type="match status" value="1"/>
</dbReference>
<dbReference type="OrthoDB" id="6241467at2759"/>
<dbReference type="PANTHER" id="PTHR23349:SF108">
    <property type="entry name" value="BHLH DOMAIN-CONTAINING PROTEIN"/>
    <property type="match status" value="1"/>
</dbReference>
<evidence type="ECO:0000313" key="5">
    <source>
        <dbReference type="Proteomes" id="UP000614601"/>
    </source>
</evidence>
<dbReference type="EMBL" id="CAJFCW020000002">
    <property type="protein sequence ID" value="CAG9091141.1"/>
    <property type="molecule type" value="Genomic_DNA"/>
</dbReference>
<keyword evidence="5" id="KW-1185">Reference proteome</keyword>
<sequence length="159" mass="18300">MSSKMRSEPKKSTVHLKCRDKVERRNARERHRVKAVNRGYEDLAVMLNEWEVYKNKKLTKADTLKAAIEYIKHLESILGADGSTPILKDERLSASSSTTTSPYSATSPFSATSRQQSPYQQYSLQDGYQMYSMKPEMYGGVKQEMAPGQYYYGQQFFQQ</sequence>
<dbReference type="Proteomes" id="UP000614601">
    <property type="component" value="Unassembled WGS sequence"/>
</dbReference>
<protein>
    <recommendedName>
        <fullName evidence="3">BHLH domain-containing protein</fullName>
    </recommendedName>
</protein>
<dbReference type="SUPFAM" id="SSF47459">
    <property type="entry name" value="HLH, helix-loop-helix DNA-binding domain"/>
    <property type="match status" value="1"/>
</dbReference>
<dbReference type="InterPro" id="IPR011598">
    <property type="entry name" value="bHLH_dom"/>
</dbReference>